<dbReference type="EMBL" id="MU006234">
    <property type="protein sequence ID" value="KAF2822663.1"/>
    <property type="molecule type" value="Genomic_DNA"/>
</dbReference>
<evidence type="ECO:0000259" key="1">
    <source>
        <dbReference type="Pfam" id="PF22893"/>
    </source>
</evidence>
<reference evidence="2" key="1">
    <citation type="journal article" date="2020" name="Stud. Mycol.">
        <title>101 Dothideomycetes genomes: a test case for predicting lifestyles and emergence of pathogens.</title>
        <authorList>
            <person name="Haridas S."/>
            <person name="Albert R."/>
            <person name="Binder M."/>
            <person name="Bloem J."/>
            <person name="Labutti K."/>
            <person name="Salamov A."/>
            <person name="Andreopoulos B."/>
            <person name="Baker S."/>
            <person name="Barry K."/>
            <person name="Bills G."/>
            <person name="Bluhm B."/>
            <person name="Cannon C."/>
            <person name="Castanera R."/>
            <person name="Culley D."/>
            <person name="Daum C."/>
            <person name="Ezra D."/>
            <person name="Gonzalez J."/>
            <person name="Henrissat B."/>
            <person name="Kuo A."/>
            <person name="Liang C."/>
            <person name="Lipzen A."/>
            <person name="Lutzoni F."/>
            <person name="Magnuson J."/>
            <person name="Mondo S."/>
            <person name="Nolan M."/>
            <person name="Ohm R."/>
            <person name="Pangilinan J."/>
            <person name="Park H.-J."/>
            <person name="Ramirez L."/>
            <person name="Alfaro M."/>
            <person name="Sun H."/>
            <person name="Tritt A."/>
            <person name="Yoshinaga Y."/>
            <person name="Zwiers L.-H."/>
            <person name="Turgeon B."/>
            <person name="Goodwin S."/>
            <person name="Spatafora J."/>
            <person name="Crous P."/>
            <person name="Grigoriev I."/>
        </authorList>
    </citation>
    <scope>NUCLEOTIDE SEQUENCE</scope>
    <source>
        <strain evidence="2">CBS 113818</strain>
    </source>
</reference>
<dbReference type="InterPro" id="IPR054464">
    <property type="entry name" value="ULD_fung"/>
</dbReference>
<organism evidence="2 3">
    <name type="scientific">Ophiobolus disseminans</name>
    <dbReference type="NCBI Taxonomy" id="1469910"/>
    <lineage>
        <taxon>Eukaryota</taxon>
        <taxon>Fungi</taxon>
        <taxon>Dikarya</taxon>
        <taxon>Ascomycota</taxon>
        <taxon>Pezizomycotina</taxon>
        <taxon>Dothideomycetes</taxon>
        <taxon>Pleosporomycetidae</taxon>
        <taxon>Pleosporales</taxon>
        <taxon>Pleosporineae</taxon>
        <taxon>Phaeosphaeriaceae</taxon>
        <taxon>Ophiobolus</taxon>
    </lineage>
</organism>
<protein>
    <recommendedName>
        <fullName evidence="1">Ubiquitin-like domain-containing protein</fullName>
    </recommendedName>
</protein>
<evidence type="ECO:0000313" key="2">
    <source>
        <dbReference type="EMBL" id="KAF2822663.1"/>
    </source>
</evidence>
<feature type="domain" description="Ubiquitin-like" evidence="1">
    <location>
        <begin position="279"/>
        <end position="359"/>
    </location>
</feature>
<name>A0A6A6ZPH1_9PLEO</name>
<dbReference type="PANTHER" id="PTHR38886">
    <property type="entry name" value="SESA DOMAIN-CONTAINING PROTEIN"/>
    <property type="match status" value="1"/>
</dbReference>
<evidence type="ECO:0000313" key="3">
    <source>
        <dbReference type="Proteomes" id="UP000799424"/>
    </source>
</evidence>
<accession>A0A6A6ZPH1</accession>
<sequence length="390" mass="43501">MVPAFGFSVGDFIAAAGLIAKVVKALKDKSGAASEYQHVQIELEALDRTLKHLEALKPNESNVAHVNAIRGMALTCRMPLQEFLEKIEKFERTMGTFSIAGARSAFGRKSQWAVFMTGEVAKLRTSVGAKVLSINLLLVTHTSESVSRVEAQAHKSHATLLASILDIRSQAASANQTLQTTQSIVNDISKGQKRQVRYMKRTMKDAGETLRTVSKTTTSTNHAVMSFRGLGIQLFQLVQNLPKQVRDTLEQVLISNLEMYAMLRSIQTTVSRSPGYGSEDTFQFEDVLGRAHLLPYQYFRHREIFMAFLQTEFRGLPGEQQVFHGKYHVLDIRRNGIPVTKADWVMTVFPGAKLAMSVLGNDRILGSDACQRLSCTGRLVWHPRQVFGTW</sequence>
<dbReference type="Pfam" id="PF22893">
    <property type="entry name" value="ULD_2"/>
    <property type="match status" value="1"/>
</dbReference>
<dbReference type="PANTHER" id="PTHR38886:SF1">
    <property type="entry name" value="NACHT-NTPASE AND P-LOOP NTPASES N-TERMINAL DOMAIN-CONTAINING PROTEIN"/>
    <property type="match status" value="1"/>
</dbReference>
<gene>
    <name evidence="2" type="ORF">CC86DRAFT_81187</name>
</gene>
<dbReference type="AlphaFoldDB" id="A0A6A6ZPH1"/>
<keyword evidence="3" id="KW-1185">Reference proteome</keyword>
<proteinExistence type="predicted"/>
<dbReference type="Proteomes" id="UP000799424">
    <property type="component" value="Unassembled WGS sequence"/>
</dbReference>
<dbReference type="OrthoDB" id="3045089at2759"/>